<feature type="non-terminal residue" evidence="1">
    <location>
        <position position="1"/>
    </location>
</feature>
<protein>
    <submittedName>
        <fullName evidence="1">Uncharacterized protein</fullName>
    </submittedName>
</protein>
<gene>
    <name evidence="3" type="ORF">CCACVL1_01036</name>
    <name evidence="2" type="ORF">CCACVL1_05027</name>
    <name evidence="1" type="ORF">CCACVL1_22397</name>
</gene>
<reference evidence="1 4" key="1">
    <citation type="submission" date="2013-09" db="EMBL/GenBank/DDBJ databases">
        <title>Corchorus capsularis genome sequencing.</title>
        <authorList>
            <person name="Alam M."/>
            <person name="Haque M.S."/>
            <person name="Islam M.S."/>
            <person name="Emdad E.M."/>
            <person name="Islam M.M."/>
            <person name="Ahmed B."/>
            <person name="Halim A."/>
            <person name="Hossen Q.M.M."/>
            <person name="Hossain M.Z."/>
            <person name="Ahmed R."/>
            <person name="Khan M.M."/>
            <person name="Islam R."/>
            <person name="Rashid M.M."/>
            <person name="Khan S.A."/>
            <person name="Rahman M.S."/>
            <person name="Alam M."/>
        </authorList>
    </citation>
    <scope>NUCLEOTIDE SEQUENCE [LARGE SCALE GENOMIC DNA]</scope>
    <source>
        <strain evidence="4">cv. CVL-1</strain>
        <tissue evidence="1">Whole seedling</tissue>
    </source>
</reference>
<sequence>ILDKFFNFAARILGKLPDKN</sequence>
<dbReference type="Gramene" id="OMO96224">
    <property type="protein sequence ID" value="OMO96224"/>
    <property type="gene ID" value="CCACVL1_05027"/>
</dbReference>
<evidence type="ECO:0000313" key="3">
    <source>
        <dbReference type="EMBL" id="OMP09797.1"/>
    </source>
</evidence>
<organism evidence="1 4">
    <name type="scientific">Corchorus capsularis</name>
    <name type="common">Jute</name>
    <dbReference type="NCBI Taxonomy" id="210143"/>
    <lineage>
        <taxon>Eukaryota</taxon>
        <taxon>Viridiplantae</taxon>
        <taxon>Streptophyta</taxon>
        <taxon>Embryophyta</taxon>
        <taxon>Tracheophyta</taxon>
        <taxon>Spermatophyta</taxon>
        <taxon>Magnoliopsida</taxon>
        <taxon>eudicotyledons</taxon>
        <taxon>Gunneridae</taxon>
        <taxon>Pentapetalae</taxon>
        <taxon>rosids</taxon>
        <taxon>malvids</taxon>
        <taxon>Malvales</taxon>
        <taxon>Malvaceae</taxon>
        <taxon>Grewioideae</taxon>
        <taxon>Apeibeae</taxon>
        <taxon>Corchorus</taxon>
    </lineage>
</organism>
<evidence type="ECO:0000313" key="1">
    <source>
        <dbReference type="EMBL" id="OMO63507.1"/>
    </source>
</evidence>
<dbReference type="Gramene" id="OMO63507">
    <property type="protein sequence ID" value="OMO63507"/>
    <property type="gene ID" value="CCACVL1_22397"/>
</dbReference>
<evidence type="ECO:0000313" key="4">
    <source>
        <dbReference type="Proteomes" id="UP000188268"/>
    </source>
</evidence>
<dbReference type="EMBL" id="AWWV01002987">
    <property type="protein sequence ID" value="OMP09797.1"/>
    <property type="molecule type" value="Genomic_DNA"/>
</dbReference>
<comment type="caution">
    <text evidence="1">The sequence shown here is derived from an EMBL/GenBank/DDBJ whole genome shotgun (WGS) entry which is preliminary data.</text>
</comment>
<dbReference type="Gramene" id="OMP09797">
    <property type="protein sequence ID" value="OMP09797"/>
    <property type="gene ID" value="CCACVL1_01036"/>
</dbReference>
<keyword evidence="4" id="KW-1185">Reference proteome</keyword>
<dbReference type="EMBL" id="AWWV01007483">
    <property type="protein sequence ID" value="OMO96224.1"/>
    <property type="molecule type" value="Genomic_DNA"/>
</dbReference>
<name>A0A1R3GZL8_COCAP</name>
<dbReference type="EMBL" id="AWWV01012934">
    <property type="protein sequence ID" value="OMO63507.1"/>
    <property type="molecule type" value="Genomic_DNA"/>
</dbReference>
<dbReference type="Proteomes" id="UP000188268">
    <property type="component" value="Unassembled WGS sequence"/>
</dbReference>
<dbReference type="AlphaFoldDB" id="A0A1R3GZL8"/>
<accession>A0A1R3GZL8</accession>
<proteinExistence type="predicted"/>
<evidence type="ECO:0000313" key="2">
    <source>
        <dbReference type="EMBL" id="OMO96224.1"/>
    </source>
</evidence>